<dbReference type="InterPro" id="IPR050570">
    <property type="entry name" value="Cell_wall_metabolism_enzyme"/>
</dbReference>
<dbReference type="GO" id="GO:0004222">
    <property type="term" value="F:metalloendopeptidase activity"/>
    <property type="evidence" value="ECO:0007669"/>
    <property type="project" value="TreeGrafter"/>
</dbReference>
<dbReference type="PANTHER" id="PTHR21666:SF268">
    <property type="entry name" value="PEPTIDASE M23 DOMAIN-CONTAINING PROTEIN"/>
    <property type="match status" value="1"/>
</dbReference>
<dbReference type="eggNOG" id="COG0739">
    <property type="taxonomic scope" value="Bacteria"/>
</dbReference>
<dbReference type="STRING" id="1304275.C41B8_03286"/>
<dbReference type="InterPro" id="IPR011055">
    <property type="entry name" value="Dup_hybrid_motif"/>
</dbReference>
<sequence>MTELKNQESRQPGRRRTLLLALLLASLIGLLYARPSWRHDAGATAARATHAVLLIAGMSPRDVYVWRLRLAGLYDTPIGLAWREAVAAARPTALDNRQQARLVFRPETVRARVFETPLARGMALRWRLSRAAPDSGRLFASLQHSDDGRASADWHTVATLHADGRPHQYTARDNGHYRLVFQPELGVSIQARLAIVRGGSLPFPVVGGHEYDIGGGFGAPRDGGKRRHKGVDIFADRDTAVRAVVDGRVSTGNGGLGGHYIFLSSGFIGPRFYYAHLDHFAVKSGTRVDAGQIIGYVGNSGNAAGGPTHLHFGVYVAGGAIDPAPFIRPMPNLPGD</sequence>
<feature type="domain" description="M23ase beta-sheet core" evidence="1">
    <location>
        <begin position="227"/>
        <end position="323"/>
    </location>
</feature>
<dbReference type="Proteomes" id="UP000028302">
    <property type="component" value="Unassembled WGS sequence"/>
</dbReference>
<evidence type="ECO:0000313" key="2">
    <source>
        <dbReference type="EMBL" id="KEZ78606.1"/>
    </source>
</evidence>
<dbReference type="CDD" id="cd12797">
    <property type="entry name" value="M23_peptidase"/>
    <property type="match status" value="1"/>
</dbReference>
<comment type="caution">
    <text evidence="2">The sequence shown here is derived from an EMBL/GenBank/DDBJ whole genome shotgun (WGS) entry which is preliminary data.</text>
</comment>
<dbReference type="InterPro" id="IPR016047">
    <property type="entry name" value="M23ase_b-sheet_dom"/>
</dbReference>
<dbReference type="Pfam" id="PF01551">
    <property type="entry name" value="Peptidase_M23"/>
    <property type="match status" value="1"/>
</dbReference>
<proteinExistence type="predicted"/>
<reference evidence="2 3" key="1">
    <citation type="submission" date="2013-03" db="EMBL/GenBank/DDBJ databases">
        <title>Salinisphaera hydrothermalis C41B8 Genome Sequencing.</title>
        <authorList>
            <person name="Li C."/>
            <person name="Lai Q."/>
            <person name="Shao Z."/>
        </authorList>
    </citation>
    <scope>NUCLEOTIDE SEQUENCE [LARGE SCALE GENOMIC DNA]</scope>
    <source>
        <strain evidence="2 3">C41B8</strain>
    </source>
</reference>
<protein>
    <submittedName>
        <fullName evidence="2">Peptidase</fullName>
    </submittedName>
</protein>
<keyword evidence="3" id="KW-1185">Reference proteome</keyword>
<gene>
    <name evidence="2" type="ORF">C41B8_03286</name>
</gene>
<evidence type="ECO:0000259" key="1">
    <source>
        <dbReference type="Pfam" id="PF01551"/>
    </source>
</evidence>
<dbReference type="PANTHER" id="PTHR21666">
    <property type="entry name" value="PEPTIDASE-RELATED"/>
    <property type="match status" value="1"/>
</dbReference>
<dbReference type="EMBL" id="APNK01000003">
    <property type="protein sequence ID" value="KEZ78606.1"/>
    <property type="molecule type" value="Genomic_DNA"/>
</dbReference>
<name>A0A084IPH2_SALHC</name>
<evidence type="ECO:0000313" key="3">
    <source>
        <dbReference type="Proteomes" id="UP000028302"/>
    </source>
</evidence>
<dbReference type="SUPFAM" id="SSF51261">
    <property type="entry name" value="Duplicated hybrid motif"/>
    <property type="match status" value="1"/>
</dbReference>
<dbReference type="AlphaFoldDB" id="A0A084IPH2"/>
<dbReference type="Gene3D" id="2.70.70.10">
    <property type="entry name" value="Glucose Permease (Domain IIA)"/>
    <property type="match status" value="1"/>
</dbReference>
<accession>A0A084IPH2</accession>
<organism evidence="2 3">
    <name type="scientific">Salinisphaera hydrothermalis (strain C41B8)</name>
    <dbReference type="NCBI Taxonomy" id="1304275"/>
    <lineage>
        <taxon>Bacteria</taxon>
        <taxon>Pseudomonadati</taxon>
        <taxon>Pseudomonadota</taxon>
        <taxon>Gammaproteobacteria</taxon>
        <taxon>Salinisphaerales</taxon>
        <taxon>Salinisphaeraceae</taxon>
        <taxon>Salinisphaera</taxon>
    </lineage>
</organism>
<dbReference type="RefSeq" id="WP_051882941.1">
    <property type="nucleotide sequence ID" value="NZ_APNK01000003.1"/>
</dbReference>